<evidence type="ECO:0000256" key="9">
    <source>
        <dbReference type="ARBA" id="ARBA00022792"/>
    </source>
</evidence>
<evidence type="ECO:0000256" key="11">
    <source>
        <dbReference type="ARBA" id="ARBA00022982"/>
    </source>
</evidence>
<feature type="transmembrane region" description="Helical" evidence="18">
    <location>
        <begin position="59"/>
        <end position="80"/>
    </location>
</feature>
<geneLocation type="mitochondrion" evidence="20"/>
<comment type="subcellular location">
    <subcellularLocation>
        <location evidence="2 18">Mitochondrion inner membrane</location>
        <topology evidence="2 18">Multi-pass membrane protein</topology>
    </subcellularLocation>
</comment>
<comment type="similarity">
    <text evidence="3 18">Belongs to the complex I subunit 2 family.</text>
</comment>
<name>A0A0A0RVC9_9CUCU</name>
<evidence type="ECO:0000313" key="20">
    <source>
        <dbReference type="EMBL" id="AIW06290.1"/>
    </source>
</evidence>
<keyword evidence="7 18" id="KW-0679">Respiratory chain</keyword>
<evidence type="ECO:0000256" key="2">
    <source>
        <dbReference type="ARBA" id="ARBA00004448"/>
    </source>
</evidence>
<dbReference type="PANTHER" id="PTHR46552">
    <property type="entry name" value="NADH-UBIQUINONE OXIDOREDUCTASE CHAIN 2"/>
    <property type="match status" value="1"/>
</dbReference>
<gene>
    <name evidence="20" type="primary">ND2</name>
</gene>
<dbReference type="InterPro" id="IPR050175">
    <property type="entry name" value="Complex_I_Subunit_2"/>
</dbReference>
<keyword evidence="6" id="KW-0813">Transport</keyword>
<dbReference type="InterPro" id="IPR003917">
    <property type="entry name" value="NADH_UbQ_OxRdtase_chain2"/>
</dbReference>
<keyword evidence="11 18" id="KW-0249">Electron transport</keyword>
<keyword evidence="16 18" id="KW-0472">Membrane</keyword>
<keyword evidence="13 18" id="KW-0520">NAD</keyword>
<feature type="transmembrane region" description="Helical" evidence="18">
    <location>
        <begin position="315"/>
        <end position="337"/>
    </location>
</feature>
<evidence type="ECO:0000256" key="17">
    <source>
        <dbReference type="ARBA" id="ARBA00049551"/>
    </source>
</evidence>
<evidence type="ECO:0000256" key="7">
    <source>
        <dbReference type="ARBA" id="ARBA00022660"/>
    </source>
</evidence>
<evidence type="ECO:0000256" key="18">
    <source>
        <dbReference type="RuleBase" id="RU003403"/>
    </source>
</evidence>
<protein>
    <recommendedName>
        <fullName evidence="5 18">NADH-ubiquinone oxidoreductase chain 2</fullName>
        <ecNumber evidence="4 18">7.1.1.2</ecNumber>
    </recommendedName>
</protein>
<comment type="function">
    <text evidence="1">Core subunit of the mitochondrial membrane respiratory chain NADH dehydrogenase (Complex I) that is believed to belong to the minimal assembly required for catalysis. Complex I functions in the transfer of electrons from NADH to the respiratory chain. The immediate electron acceptor for the enzyme is believed to be ubiquinone.</text>
</comment>
<dbReference type="GO" id="GO:0005743">
    <property type="term" value="C:mitochondrial inner membrane"/>
    <property type="evidence" value="ECO:0007669"/>
    <property type="project" value="UniProtKB-SubCell"/>
</dbReference>
<evidence type="ECO:0000256" key="12">
    <source>
        <dbReference type="ARBA" id="ARBA00022989"/>
    </source>
</evidence>
<dbReference type="AlphaFoldDB" id="A0A0A0RVC9"/>
<dbReference type="InterPro" id="IPR001750">
    <property type="entry name" value="ND/Mrp_TM"/>
</dbReference>
<evidence type="ECO:0000256" key="6">
    <source>
        <dbReference type="ARBA" id="ARBA00022448"/>
    </source>
</evidence>
<evidence type="ECO:0000256" key="3">
    <source>
        <dbReference type="ARBA" id="ARBA00007012"/>
    </source>
</evidence>
<dbReference type="EMBL" id="KM244695">
    <property type="protein sequence ID" value="AIW06290.1"/>
    <property type="molecule type" value="Genomic_DNA"/>
</dbReference>
<keyword evidence="8 18" id="KW-0812">Transmembrane</keyword>
<keyword evidence="9 18" id="KW-0999">Mitochondrion inner membrane</keyword>
<sequence>MVKMYKILFFNTLALGTLTAISSYNWYTAWIGLEINLLSLIPLLKDPLNKFPSEAALKYFISQTIGSSLILYTIVMFSFSKTPLASQMEMPETIAISSALLLKMGAAPFHFWMPEVISGLNWKNIYIIMTWQKIAPLTLLFYLIDSFIMLFSIIIVASSMISGIQGLNQTCMRKIMAYSSINHTSWMIASMLNSFSIFIYYFLIYCLINFNMVLVFNKFSILYLSQLIKTFSSQKIMKFLFMLNFLSLGGLPPFIGFLPKWMTINMMVNNNHYFVAAMLIIFTLISLYFYLRVTFSSFTVQAQETLVLLFKKINFFHFMTNMLSFMGLIMCGFMDSFF</sequence>
<keyword evidence="14 18" id="KW-0830">Ubiquinone</keyword>
<evidence type="ECO:0000256" key="4">
    <source>
        <dbReference type="ARBA" id="ARBA00012944"/>
    </source>
</evidence>
<proteinExistence type="inferred from homology"/>
<feature type="transmembrane region" description="Helical" evidence="18">
    <location>
        <begin position="198"/>
        <end position="219"/>
    </location>
</feature>
<feature type="transmembrane region" description="Helical" evidence="18">
    <location>
        <begin position="7"/>
        <end position="27"/>
    </location>
</feature>
<keyword evidence="15 18" id="KW-0496">Mitochondrion</keyword>
<keyword evidence="12 18" id="KW-1133">Transmembrane helix</keyword>
<dbReference type="GO" id="GO:0006120">
    <property type="term" value="P:mitochondrial electron transport, NADH to ubiquinone"/>
    <property type="evidence" value="ECO:0007669"/>
    <property type="project" value="InterPro"/>
</dbReference>
<evidence type="ECO:0000256" key="13">
    <source>
        <dbReference type="ARBA" id="ARBA00023027"/>
    </source>
</evidence>
<dbReference type="Pfam" id="PF00361">
    <property type="entry name" value="Proton_antipo_M"/>
    <property type="match status" value="1"/>
</dbReference>
<feature type="domain" description="NADH:quinone oxidoreductase/Mrp antiporter transmembrane" evidence="19">
    <location>
        <begin position="23"/>
        <end position="285"/>
    </location>
</feature>
<reference evidence="20" key="1">
    <citation type="journal article" date="2014" name="Nucleic Acids Res.">
        <title>Multiplex sequencing of pooled mitochondrial genomes-a crucial step toward biodiversity analysis using mito-metagenomics.</title>
        <authorList>
            <person name="Tang M."/>
            <person name="Tan M."/>
            <person name="Meng G."/>
            <person name="Yang S."/>
            <person name="Su X."/>
            <person name="Liu S."/>
            <person name="Song W."/>
            <person name="Li Y."/>
            <person name="Wu Q."/>
            <person name="Zhang A."/>
            <person name="Zhou X."/>
        </authorList>
    </citation>
    <scope>NUCLEOTIDE SEQUENCE</scope>
    <source>
        <strain evidence="20">CL78</strain>
    </source>
</reference>
<dbReference type="PANTHER" id="PTHR46552:SF1">
    <property type="entry name" value="NADH-UBIQUINONE OXIDOREDUCTASE CHAIN 2"/>
    <property type="match status" value="1"/>
</dbReference>
<dbReference type="PRINTS" id="PR01436">
    <property type="entry name" value="NADHDHGNASE2"/>
</dbReference>
<organism evidence="20">
    <name type="scientific">Curculionidae sp. MT-2014</name>
    <dbReference type="NCBI Taxonomy" id="1560010"/>
    <lineage>
        <taxon>Eukaryota</taxon>
        <taxon>Metazoa</taxon>
        <taxon>Ecdysozoa</taxon>
        <taxon>Arthropoda</taxon>
        <taxon>Hexapoda</taxon>
        <taxon>Insecta</taxon>
        <taxon>Pterygota</taxon>
        <taxon>Neoptera</taxon>
        <taxon>Endopterygota</taxon>
        <taxon>Coleoptera</taxon>
        <taxon>Polyphaga</taxon>
        <taxon>Cucujiformia</taxon>
        <taxon>Curculionidae</taxon>
    </lineage>
</organism>
<keyword evidence="10 18" id="KW-1278">Translocase</keyword>
<comment type="catalytic activity">
    <reaction evidence="17 18">
        <text>a ubiquinone + NADH + 5 H(+)(in) = a ubiquinol + NAD(+) + 4 H(+)(out)</text>
        <dbReference type="Rhea" id="RHEA:29091"/>
        <dbReference type="Rhea" id="RHEA-COMP:9565"/>
        <dbReference type="Rhea" id="RHEA-COMP:9566"/>
        <dbReference type="ChEBI" id="CHEBI:15378"/>
        <dbReference type="ChEBI" id="CHEBI:16389"/>
        <dbReference type="ChEBI" id="CHEBI:17976"/>
        <dbReference type="ChEBI" id="CHEBI:57540"/>
        <dbReference type="ChEBI" id="CHEBI:57945"/>
        <dbReference type="EC" id="7.1.1.2"/>
    </reaction>
</comment>
<dbReference type="GO" id="GO:0008137">
    <property type="term" value="F:NADH dehydrogenase (ubiquinone) activity"/>
    <property type="evidence" value="ECO:0007669"/>
    <property type="project" value="UniProtKB-EC"/>
</dbReference>
<comment type="function">
    <text evidence="18">Core subunit of the mitochondrial membrane respiratory chain NADH dehydrogenase (Complex I) which catalyzes electron transfer from NADH through the respiratory chain, using ubiquinone as an electron acceptor. Essential for the catalytic activity and assembly of complex I.</text>
</comment>
<evidence type="ECO:0000256" key="5">
    <source>
        <dbReference type="ARBA" id="ARBA00021008"/>
    </source>
</evidence>
<evidence type="ECO:0000256" key="8">
    <source>
        <dbReference type="ARBA" id="ARBA00022692"/>
    </source>
</evidence>
<evidence type="ECO:0000256" key="10">
    <source>
        <dbReference type="ARBA" id="ARBA00022967"/>
    </source>
</evidence>
<dbReference type="EC" id="7.1.1.2" evidence="4 18"/>
<evidence type="ECO:0000256" key="15">
    <source>
        <dbReference type="ARBA" id="ARBA00023128"/>
    </source>
</evidence>
<feature type="transmembrane region" description="Helical" evidence="18">
    <location>
        <begin position="139"/>
        <end position="163"/>
    </location>
</feature>
<accession>A0A0A0RVC9</accession>
<evidence type="ECO:0000256" key="1">
    <source>
        <dbReference type="ARBA" id="ARBA00003257"/>
    </source>
</evidence>
<evidence type="ECO:0000256" key="16">
    <source>
        <dbReference type="ARBA" id="ARBA00023136"/>
    </source>
</evidence>
<evidence type="ECO:0000256" key="14">
    <source>
        <dbReference type="ARBA" id="ARBA00023075"/>
    </source>
</evidence>
<feature type="transmembrane region" description="Helical" evidence="18">
    <location>
        <begin position="271"/>
        <end position="291"/>
    </location>
</feature>
<evidence type="ECO:0000259" key="19">
    <source>
        <dbReference type="Pfam" id="PF00361"/>
    </source>
</evidence>
<feature type="transmembrane region" description="Helical" evidence="18">
    <location>
        <begin position="239"/>
        <end position="259"/>
    </location>
</feature>